<proteinExistence type="predicted"/>
<evidence type="ECO:0000313" key="6">
    <source>
        <dbReference type="Proteomes" id="UP001596201"/>
    </source>
</evidence>
<dbReference type="Proteomes" id="UP001596201">
    <property type="component" value="Unassembled WGS sequence"/>
</dbReference>
<dbReference type="SUPFAM" id="SSF46785">
    <property type="entry name" value="Winged helix' DNA-binding domain"/>
    <property type="match status" value="1"/>
</dbReference>
<evidence type="ECO:0000256" key="1">
    <source>
        <dbReference type="ARBA" id="ARBA00023015"/>
    </source>
</evidence>
<dbReference type="InterPro" id="IPR007050">
    <property type="entry name" value="HTH_bacterioopsin"/>
</dbReference>
<dbReference type="Pfam" id="PF24035">
    <property type="entry name" value="DUF7344"/>
    <property type="match status" value="1"/>
</dbReference>
<gene>
    <name evidence="5" type="ORF">ACFPJ5_19115</name>
</gene>
<protein>
    <submittedName>
        <fullName evidence="5">Helix-turn-helix domain-containing protein</fullName>
    </submittedName>
</protein>
<dbReference type="EMBL" id="JBHSKX010000004">
    <property type="protein sequence ID" value="MFC5369043.1"/>
    <property type="molecule type" value="Genomic_DNA"/>
</dbReference>
<feature type="domain" description="HTH bat-type" evidence="3">
    <location>
        <begin position="16"/>
        <end position="66"/>
    </location>
</feature>
<keyword evidence="2" id="KW-0804">Transcription</keyword>
<dbReference type="InterPro" id="IPR036390">
    <property type="entry name" value="WH_DNA-bd_sf"/>
</dbReference>
<comment type="caution">
    <text evidence="5">The sequence shown here is derived from an EMBL/GenBank/DDBJ whole genome shotgun (WGS) entry which is preliminary data.</text>
</comment>
<dbReference type="Gene3D" id="1.10.10.10">
    <property type="entry name" value="Winged helix-like DNA-binding domain superfamily/Winged helix DNA-binding domain"/>
    <property type="match status" value="1"/>
</dbReference>
<accession>A0ABD5RGB7</accession>
<dbReference type="AlphaFoldDB" id="A0ABD5RGB7"/>
<dbReference type="InterPro" id="IPR055768">
    <property type="entry name" value="DUF7344"/>
</dbReference>
<sequence>MDRFDDVETRNPTGVLTVDERETLRVALETGYFGVPRTATLDEVADELGRSNVESSQQLRRGMATVLRATNVLDDPAVVADGGTGRPLDRLFDALSHPYRRRILTLVSERESREEGGFSIGALATEDDDLELLTTELYHAHLPMLADAGYIEWESDGETVHRGSNFEEIEPVLRLMTEHRDELPDGWP</sequence>
<dbReference type="Pfam" id="PF04967">
    <property type="entry name" value="HTH_10"/>
    <property type="match status" value="1"/>
</dbReference>
<organism evidence="5 6">
    <name type="scientific">Salinirubrum litoreum</name>
    <dbReference type="NCBI Taxonomy" id="1126234"/>
    <lineage>
        <taxon>Archaea</taxon>
        <taxon>Methanobacteriati</taxon>
        <taxon>Methanobacteriota</taxon>
        <taxon>Stenosarchaea group</taxon>
        <taxon>Halobacteria</taxon>
        <taxon>Halobacteriales</taxon>
        <taxon>Haloferacaceae</taxon>
        <taxon>Salinirubrum</taxon>
    </lineage>
</organism>
<reference evidence="5 6" key="1">
    <citation type="journal article" date="2019" name="Int. J. Syst. Evol. Microbiol.">
        <title>The Global Catalogue of Microorganisms (GCM) 10K type strain sequencing project: providing services to taxonomists for standard genome sequencing and annotation.</title>
        <authorList>
            <consortium name="The Broad Institute Genomics Platform"/>
            <consortium name="The Broad Institute Genome Sequencing Center for Infectious Disease"/>
            <person name="Wu L."/>
            <person name="Ma J."/>
        </authorList>
    </citation>
    <scope>NUCLEOTIDE SEQUENCE [LARGE SCALE GENOMIC DNA]</scope>
    <source>
        <strain evidence="5 6">CGMCC 1.12237</strain>
    </source>
</reference>
<keyword evidence="1" id="KW-0805">Transcription regulation</keyword>
<dbReference type="RefSeq" id="WP_227231100.1">
    <property type="nucleotide sequence ID" value="NZ_JAJCVJ010000003.1"/>
</dbReference>
<evidence type="ECO:0000256" key="2">
    <source>
        <dbReference type="ARBA" id="ARBA00023163"/>
    </source>
</evidence>
<dbReference type="InterPro" id="IPR036388">
    <property type="entry name" value="WH-like_DNA-bd_sf"/>
</dbReference>
<evidence type="ECO:0000259" key="3">
    <source>
        <dbReference type="Pfam" id="PF04967"/>
    </source>
</evidence>
<evidence type="ECO:0000313" key="5">
    <source>
        <dbReference type="EMBL" id="MFC5369043.1"/>
    </source>
</evidence>
<name>A0ABD5RGB7_9EURY</name>
<evidence type="ECO:0000259" key="4">
    <source>
        <dbReference type="Pfam" id="PF24035"/>
    </source>
</evidence>
<feature type="domain" description="DUF7344" evidence="4">
    <location>
        <begin position="92"/>
        <end position="160"/>
    </location>
</feature>
<keyword evidence="6" id="KW-1185">Reference proteome</keyword>